<evidence type="ECO:0000256" key="8">
    <source>
        <dbReference type="ARBA" id="ARBA00051990"/>
    </source>
</evidence>
<evidence type="ECO:0000256" key="1">
    <source>
        <dbReference type="ARBA" id="ARBA00007249"/>
    </source>
</evidence>
<dbReference type="NCBIfam" id="TIGR00231">
    <property type="entry name" value="small_GTP"/>
    <property type="match status" value="1"/>
</dbReference>
<gene>
    <name evidence="10" type="ORF">DERF_014445</name>
</gene>
<dbReference type="PRINTS" id="PR00315">
    <property type="entry name" value="ELONGATNFCT"/>
</dbReference>
<dbReference type="PANTHER" id="PTHR43721:SF2">
    <property type="entry name" value="ELONGATION FACTOR TU, MITOCHONDRIAL"/>
    <property type="match status" value="1"/>
</dbReference>
<evidence type="ECO:0000256" key="7">
    <source>
        <dbReference type="ARBA" id="ARBA00023134"/>
    </source>
</evidence>
<dbReference type="GO" id="GO:0003924">
    <property type="term" value="F:GTPase activity"/>
    <property type="evidence" value="ECO:0007669"/>
    <property type="project" value="InterPro"/>
</dbReference>
<evidence type="ECO:0000256" key="3">
    <source>
        <dbReference type="ARBA" id="ARBA00017898"/>
    </source>
</evidence>
<dbReference type="InterPro" id="IPR004161">
    <property type="entry name" value="EFTu-like_2"/>
</dbReference>
<comment type="caution">
    <text evidence="10">The sequence shown here is derived from an EMBL/GenBank/DDBJ whole genome shotgun (WGS) entry which is preliminary data.</text>
</comment>
<dbReference type="PROSITE" id="PS51722">
    <property type="entry name" value="G_TR_2"/>
    <property type="match status" value="1"/>
</dbReference>
<dbReference type="InterPro" id="IPR005225">
    <property type="entry name" value="Small_GTP-bd"/>
</dbReference>
<keyword evidence="6" id="KW-0648">Protein biosynthesis</keyword>
<evidence type="ECO:0000256" key="6">
    <source>
        <dbReference type="ARBA" id="ARBA00022917"/>
    </source>
</evidence>
<dbReference type="NCBIfam" id="NF000766">
    <property type="entry name" value="PRK00049.1"/>
    <property type="match status" value="1"/>
</dbReference>
<dbReference type="AlphaFoldDB" id="A0A922KZ31"/>
<dbReference type="GO" id="GO:0005739">
    <property type="term" value="C:mitochondrion"/>
    <property type="evidence" value="ECO:0007669"/>
    <property type="project" value="TreeGrafter"/>
</dbReference>
<dbReference type="CDD" id="cd01884">
    <property type="entry name" value="EF_Tu"/>
    <property type="match status" value="1"/>
</dbReference>
<dbReference type="Gene3D" id="3.40.50.300">
    <property type="entry name" value="P-loop containing nucleotide triphosphate hydrolases"/>
    <property type="match status" value="1"/>
</dbReference>
<dbReference type="PROSITE" id="PS00301">
    <property type="entry name" value="G_TR_1"/>
    <property type="match status" value="1"/>
</dbReference>
<dbReference type="GO" id="GO:0070125">
    <property type="term" value="P:mitochondrial translational elongation"/>
    <property type="evidence" value="ECO:0007669"/>
    <property type="project" value="TreeGrafter"/>
</dbReference>
<accession>A0A922KZ31</accession>
<keyword evidence="7" id="KW-0342">GTP-binding</keyword>
<evidence type="ECO:0000256" key="4">
    <source>
        <dbReference type="ARBA" id="ARBA00022741"/>
    </source>
</evidence>
<evidence type="ECO:0000259" key="9">
    <source>
        <dbReference type="PROSITE" id="PS51722"/>
    </source>
</evidence>
<dbReference type="EMBL" id="ASGP02000008">
    <property type="protein sequence ID" value="KAH9493709.1"/>
    <property type="molecule type" value="Genomic_DNA"/>
</dbReference>
<dbReference type="GO" id="GO:0003746">
    <property type="term" value="F:translation elongation factor activity"/>
    <property type="evidence" value="ECO:0007669"/>
    <property type="project" value="UniProtKB-KW"/>
</dbReference>
<dbReference type="InterPro" id="IPR009000">
    <property type="entry name" value="Transl_B-barrel_sf"/>
</dbReference>
<comment type="similarity">
    <text evidence="1">Belongs to the TRAFAC class translation factor GTPase superfamily. Classic translation factor GTPase family. EF-Tu/EF-1A subfamily.</text>
</comment>
<dbReference type="SUPFAM" id="SSF50447">
    <property type="entry name" value="Translation proteins"/>
    <property type="match status" value="1"/>
</dbReference>
<organism evidence="10 11">
    <name type="scientific">Dermatophagoides farinae</name>
    <name type="common">American house dust mite</name>
    <dbReference type="NCBI Taxonomy" id="6954"/>
    <lineage>
        <taxon>Eukaryota</taxon>
        <taxon>Metazoa</taxon>
        <taxon>Ecdysozoa</taxon>
        <taxon>Arthropoda</taxon>
        <taxon>Chelicerata</taxon>
        <taxon>Arachnida</taxon>
        <taxon>Acari</taxon>
        <taxon>Acariformes</taxon>
        <taxon>Sarcoptiformes</taxon>
        <taxon>Astigmata</taxon>
        <taxon>Psoroptidia</taxon>
        <taxon>Analgoidea</taxon>
        <taxon>Pyroglyphidae</taxon>
        <taxon>Dermatophagoidinae</taxon>
        <taxon>Dermatophagoides</taxon>
    </lineage>
</organism>
<dbReference type="InterPro" id="IPR009001">
    <property type="entry name" value="Transl_elong_EF1A/Init_IF2_C"/>
</dbReference>
<reference evidence="10" key="2">
    <citation type="journal article" date="2022" name="Res Sq">
        <title>Comparative Genomics Reveals Insights into the Divergent Evolution of Astigmatic Mites and Household Pest Adaptations.</title>
        <authorList>
            <person name="Xiong Q."/>
            <person name="Wan A.T.-Y."/>
            <person name="Liu X.-Y."/>
            <person name="Fung C.S.-H."/>
            <person name="Xiao X."/>
            <person name="Malainual N."/>
            <person name="Hou J."/>
            <person name="Wang L."/>
            <person name="Wang M."/>
            <person name="Yang K."/>
            <person name="Cui Y."/>
            <person name="Leung E."/>
            <person name="Nong W."/>
            <person name="Shin S.-K."/>
            <person name="Au S."/>
            <person name="Jeong K.Y."/>
            <person name="Chew F.T."/>
            <person name="Hui J."/>
            <person name="Leung T.F."/>
            <person name="Tungtrongchitr A."/>
            <person name="Zhong N."/>
            <person name="Liu Z."/>
            <person name="Tsui S."/>
        </authorList>
    </citation>
    <scope>NUCLEOTIDE SEQUENCE</scope>
    <source>
        <strain evidence="10">Derf</strain>
        <tissue evidence="10">Whole organism</tissue>
    </source>
</reference>
<reference evidence="10" key="1">
    <citation type="submission" date="2013-05" db="EMBL/GenBank/DDBJ databases">
        <authorList>
            <person name="Yim A.K.Y."/>
            <person name="Chan T.F."/>
            <person name="Ji K.M."/>
            <person name="Liu X.Y."/>
            <person name="Zhou J.W."/>
            <person name="Li R.Q."/>
            <person name="Yang K.Y."/>
            <person name="Li J."/>
            <person name="Li M."/>
            <person name="Law P.T.W."/>
            <person name="Wu Y.L."/>
            <person name="Cai Z.L."/>
            <person name="Qin H."/>
            <person name="Bao Y."/>
            <person name="Leung R.K.K."/>
            <person name="Ng P.K.S."/>
            <person name="Zou J."/>
            <person name="Zhong X.J."/>
            <person name="Ran P.X."/>
            <person name="Zhong N.S."/>
            <person name="Liu Z.G."/>
            <person name="Tsui S.K.W."/>
        </authorList>
    </citation>
    <scope>NUCLEOTIDE SEQUENCE</scope>
    <source>
        <strain evidence="10">Derf</strain>
        <tissue evidence="10">Whole organism</tissue>
    </source>
</reference>
<dbReference type="NCBIfam" id="NF009373">
    <property type="entry name" value="PRK12736.1"/>
    <property type="match status" value="1"/>
</dbReference>
<dbReference type="EC" id="3.6.5.3" evidence="2"/>
<dbReference type="FunFam" id="3.40.50.300:FF:000003">
    <property type="entry name" value="Elongation factor Tu"/>
    <property type="match status" value="1"/>
</dbReference>
<dbReference type="SUPFAM" id="SSF52540">
    <property type="entry name" value="P-loop containing nucleoside triphosphate hydrolases"/>
    <property type="match status" value="1"/>
</dbReference>
<dbReference type="FunFam" id="2.40.30.10:FF:000085">
    <property type="entry name" value="Elongation factor Tu"/>
    <property type="match status" value="1"/>
</dbReference>
<name>A0A922KZ31_DERFA</name>
<evidence type="ECO:0000313" key="10">
    <source>
        <dbReference type="EMBL" id="KAH9493709.1"/>
    </source>
</evidence>
<dbReference type="PANTHER" id="PTHR43721">
    <property type="entry name" value="ELONGATION FACTOR TU-RELATED"/>
    <property type="match status" value="1"/>
</dbReference>
<dbReference type="InterPro" id="IPR027417">
    <property type="entry name" value="P-loop_NTPase"/>
</dbReference>
<dbReference type="InterPro" id="IPR000795">
    <property type="entry name" value="T_Tr_GTP-bd_dom"/>
</dbReference>
<sequence>MLLLLRSSNPFISLNLKWPMTASTLIKKRTFATAEKSIKSPKQNKTADAMKNREHINIGTIGHVDHGKTTLTSALTKLSAMNGYSKFRDFDSIDKAPEEQLRGVTINASHVEYFTRDRHYAHTDCPGHQDYVKNMICGTSQMDGAILVVAASEGPMPQTREHLMLSKQIGVEKIVVYANKCDLIDNEIRELVEIEVRDLLNEIGFDGDQSPFIFGSALKALSEQESSELGGRSIQTLLDTLDTYIEAPKRDIDSPFSMSIESSMSIQGRGTVVIGTVLTGSLQKGDQAEILGWSKQYKTVVSDIHMFGRPYPQCQAGDHVGLLCRGIKQSQLERGMLIAKPYTVTLENRFVADIYLRSHEEGGRSKPITNKFIQQIFSQTWSGGARLDIPEEYGGILMPGDHGRCHVTLQYGMPLKLGQKFTIREHTNTIASGIIVDILPRLSHDLVKNLGTLILPSYDNDNKSSNKKLK</sequence>
<dbReference type="SUPFAM" id="SSF50465">
    <property type="entry name" value="EF-Tu/eEF-1alpha/eIF2-gamma C-terminal domain"/>
    <property type="match status" value="1"/>
</dbReference>
<dbReference type="InterPro" id="IPR004160">
    <property type="entry name" value="Transl_elong_EFTu/EF1A_C"/>
</dbReference>
<dbReference type="GO" id="GO:0005525">
    <property type="term" value="F:GTP binding"/>
    <property type="evidence" value="ECO:0007669"/>
    <property type="project" value="UniProtKB-KW"/>
</dbReference>
<dbReference type="Proteomes" id="UP000790347">
    <property type="component" value="Unassembled WGS sequence"/>
</dbReference>
<protein>
    <recommendedName>
        <fullName evidence="3">Elongation factor Tu, mitochondrial</fullName>
        <ecNumber evidence="2">3.6.5.3</ecNumber>
    </recommendedName>
</protein>
<keyword evidence="4" id="KW-0547">Nucleotide-binding</keyword>
<dbReference type="Pfam" id="PF00009">
    <property type="entry name" value="GTP_EFTU"/>
    <property type="match status" value="1"/>
</dbReference>
<keyword evidence="11" id="KW-1185">Reference proteome</keyword>
<dbReference type="Pfam" id="PF03143">
    <property type="entry name" value="GTP_EFTU_D3"/>
    <property type="match status" value="1"/>
</dbReference>
<keyword evidence="5" id="KW-0251">Elongation factor</keyword>
<dbReference type="InterPro" id="IPR050055">
    <property type="entry name" value="EF-Tu_GTPase"/>
</dbReference>
<proteinExistence type="inferred from homology"/>
<dbReference type="InterPro" id="IPR041709">
    <property type="entry name" value="EF-Tu_GTP-bd"/>
</dbReference>
<dbReference type="Gene3D" id="2.40.30.10">
    <property type="entry name" value="Translation factors"/>
    <property type="match status" value="2"/>
</dbReference>
<evidence type="ECO:0000256" key="5">
    <source>
        <dbReference type="ARBA" id="ARBA00022768"/>
    </source>
</evidence>
<evidence type="ECO:0000313" key="11">
    <source>
        <dbReference type="Proteomes" id="UP000790347"/>
    </source>
</evidence>
<dbReference type="InterPro" id="IPR031157">
    <property type="entry name" value="G_TR_CS"/>
</dbReference>
<dbReference type="Pfam" id="PF03144">
    <property type="entry name" value="GTP_EFTU_D2"/>
    <property type="match status" value="1"/>
</dbReference>
<feature type="domain" description="Tr-type G" evidence="9">
    <location>
        <begin position="53"/>
        <end position="249"/>
    </location>
</feature>
<comment type="catalytic activity">
    <reaction evidence="8">
        <text>GTP + H2O = GDP + phosphate + H(+)</text>
        <dbReference type="Rhea" id="RHEA:19669"/>
        <dbReference type="ChEBI" id="CHEBI:15377"/>
        <dbReference type="ChEBI" id="CHEBI:15378"/>
        <dbReference type="ChEBI" id="CHEBI:37565"/>
        <dbReference type="ChEBI" id="CHEBI:43474"/>
        <dbReference type="ChEBI" id="CHEBI:58189"/>
        <dbReference type="EC" id="3.6.5.3"/>
    </reaction>
    <physiologicalReaction direction="left-to-right" evidence="8">
        <dbReference type="Rhea" id="RHEA:19670"/>
    </physiologicalReaction>
</comment>
<evidence type="ECO:0000256" key="2">
    <source>
        <dbReference type="ARBA" id="ARBA00011986"/>
    </source>
</evidence>